<evidence type="ECO:0000313" key="2">
    <source>
        <dbReference type="EMBL" id="SVE33122.1"/>
    </source>
</evidence>
<dbReference type="EMBL" id="UINC01209899">
    <property type="protein sequence ID" value="SVE33122.1"/>
    <property type="molecule type" value="Genomic_DNA"/>
</dbReference>
<evidence type="ECO:0000259" key="1">
    <source>
        <dbReference type="Pfam" id="PF16363"/>
    </source>
</evidence>
<feature type="domain" description="NAD(P)-binding" evidence="1">
    <location>
        <begin position="1"/>
        <end position="35"/>
    </location>
</feature>
<dbReference type="AlphaFoldDB" id="A0A383CLQ2"/>
<dbReference type="InterPro" id="IPR036291">
    <property type="entry name" value="NAD(P)-bd_dom_sf"/>
</dbReference>
<proteinExistence type="predicted"/>
<organism evidence="2">
    <name type="scientific">marine metagenome</name>
    <dbReference type="NCBI Taxonomy" id="408172"/>
    <lineage>
        <taxon>unclassified sequences</taxon>
        <taxon>metagenomes</taxon>
        <taxon>ecological metagenomes</taxon>
    </lineage>
</organism>
<sequence>FRPTEVDLLIGDPSKAKLELGWTPTTTFKDLVKIMVEADFAKRKNRV</sequence>
<gene>
    <name evidence="2" type="ORF">METZ01_LOCUS485976</name>
</gene>
<protein>
    <recommendedName>
        <fullName evidence="1">NAD(P)-binding domain-containing protein</fullName>
    </recommendedName>
</protein>
<dbReference type="Gene3D" id="3.90.25.10">
    <property type="entry name" value="UDP-galactose 4-epimerase, domain 1"/>
    <property type="match status" value="1"/>
</dbReference>
<accession>A0A383CLQ2</accession>
<dbReference type="Gene3D" id="3.40.50.720">
    <property type="entry name" value="NAD(P)-binding Rossmann-like Domain"/>
    <property type="match status" value="1"/>
</dbReference>
<dbReference type="Pfam" id="PF16363">
    <property type="entry name" value="GDP_Man_Dehyd"/>
    <property type="match status" value="1"/>
</dbReference>
<dbReference type="InterPro" id="IPR016040">
    <property type="entry name" value="NAD(P)-bd_dom"/>
</dbReference>
<reference evidence="2" key="1">
    <citation type="submission" date="2018-05" db="EMBL/GenBank/DDBJ databases">
        <authorList>
            <person name="Lanie J.A."/>
            <person name="Ng W.-L."/>
            <person name="Kazmierczak K.M."/>
            <person name="Andrzejewski T.M."/>
            <person name="Davidsen T.M."/>
            <person name="Wayne K.J."/>
            <person name="Tettelin H."/>
            <person name="Glass J.I."/>
            <person name="Rusch D."/>
            <person name="Podicherti R."/>
            <person name="Tsui H.-C.T."/>
            <person name="Winkler M.E."/>
        </authorList>
    </citation>
    <scope>NUCLEOTIDE SEQUENCE</scope>
</reference>
<dbReference type="SUPFAM" id="SSF51735">
    <property type="entry name" value="NAD(P)-binding Rossmann-fold domains"/>
    <property type="match status" value="1"/>
</dbReference>
<feature type="non-terminal residue" evidence="2">
    <location>
        <position position="1"/>
    </location>
</feature>
<name>A0A383CLQ2_9ZZZZ</name>